<accession>A0A0D2MCM8</accession>
<keyword evidence="1" id="KW-0812">Transmembrane</keyword>
<dbReference type="AlphaFoldDB" id="A0A0D2MCM8"/>
<dbReference type="OrthoDB" id="512504at2759"/>
<name>A0A0D2MCM8_9CHLO</name>
<keyword evidence="1" id="KW-1133">Transmembrane helix</keyword>
<sequence length="56" mass="5993">MHMDEVKLVAIRAGVAFTIGMRLFYLFIVLVGEASKGVNVFPLQGTVVGPLVSVSD</sequence>
<proteinExistence type="predicted"/>
<keyword evidence="1" id="KW-0472">Membrane</keyword>
<gene>
    <name evidence="2" type="ORF">MNEG_6971</name>
</gene>
<dbReference type="Proteomes" id="UP000054498">
    <property type="component" value="Unassembled WGS sequence"/>
</dbReference>
<evidence type="ECO:0000313" key="2">
    <source>
        <dbReference type="EMBL" id="KIZ00990.1"/>
    </source>
</evidence>
<evidence type="ECO:0000256" key="1">
    <source>
        <dbReference type="SAM" id="Phobius"/>
    </source>
</evidence>
<feature type="transmembrane region" description="Helical" evidence="1">
    <location>
        <begin position="9"/>
        <end position="31"/>
    </location>
</feature>
<dbReference type="EMBL" id="KK101409">
    <property type="protein sequence ID" value="KIZ00990.1"/>
    <property type="molecule type" value="Genomic_DNA"/>
</dbReference>
<reference evidence="2 3" key="1">
    <citation type="journal article" date="2013" name="BMC Genomics">
        <title>Reconstruction of the lipid metabolism for the microalga Monoraphidium neglectum from its genome sequence reveals characteristics suitable for biofuel production.</title>
        <authorList>
            <person name="Bogen C."/>
            <person name="Al-Dilaimi A."/>
            <person name="Albersmeier A."/>
            <person name="Wichmann J."/>
            <person name="Grundmann M."/>
            <person name="Rupp O."/>
            <person name="Lauersen K.J."/>
            <person name="Blifernez-Klassen O."/>
            <person name="Kalinowski J."/>
            <person name="Goesmann A."/>
            <person name="Mussgnug J.H."/>
            <person name="Kruse O."/>
        </authorList>
    </citation>
    <scope>NUCLEOTIDE SEQUENCE [LARGE SCALE GENOMIC DNA]</scope>
    <source>
        <strain evidence="2 3">SAG 48.87</strain>
    </source>
</reference>
<protein>
    <submittedName>
        <fullName evidence="2">Uncharacterized protein</fullName>
    </submittedName>
</protein>
<dbReference type="RefSeq" id="XP_013900009.1">
    <property type="nucleotide sequence ID" value="XM_014044555.1"/>
</dbReference>
<dbReference type="KEGG" id="mng:MNEG_6971"/>
<dbReference type="GeneID" id="25739847"/>
<keyword evidence="3" id="KW-1185">Reference proteome</keyword>
<evidence type="ECO:0000313" key="3">
    <source>
        <dbReference type="Proteomes" id="UP000054498"/>
    </source>
</evidence>
<organism evidence="2 3">
    <name type="scientific">Monoraphidium neglectum</name>
    <dbReference type="NCBI Taxonomy" id="145388"/>
    <lineage>
        <taxon>Eukaryota</taxon>
        <taxon>Viridiplantae</taxon>
        <taxon>Chlorophyta</taxon>
        <taxon>core chlorophytes</taxon>
        <taxon>Chlorophyceae</taxon>
        <taxon>CS clade</taxon>
        <taxon>Sphaeropleales</taxon>
        <taxon>Selenastraceae</taxon>
        <taxon>Monoraphidium</taxon>
    </lineage>
</organism>